<sequence>MDHDERHSPAPITRTVLLDQSLPAPLPVQRVEARRIVIAPDTAGGLHVHNGPVFGCVEAGSVVYQIDGEPETVLTAGDTFYEPAGVRIARFDALGSGVTFLAYFLLAAGQQAELEFPER</sequence>
<evidence type="ECO:0000313" key="3">
    <source>
        <dbReference type="Proteomes" id="UP000611640"/>
    </source>
</evidence>
<dbReference type="InterPro" id="IPR013096">
    <property type="entry name" value="Cupin_2"/>
</dbReference>
<dbReference type="KEGG" id="atl:Athai_28510"/>
<reference evidence="2 3" key="1">
    <citation type="submission" date="2020-08" db="EMBL/GenBank/DDBJ databases">
        <title>Whole genome shotgun sequence of Actinocatenispora thailandica NBRC 105041.</title>
        <authorList>
            <person name="Komaki H."/>
            <person name="Tamura T."/>
        </authorList>
    </citation>
    <scope>NUCLEOTIDE SEQUENCE [LARGE SCALE GENOMIC DNA]</scope>
    <source>
        <strain evidence="2 3">NBRC 105041</strain>
    </source>
</reference>
<name>A0A7R7HXP4_9ACTN</name>
<accession>A0A7R7HXP4</accession>
<dbReference type="PANTHER" id="PTHR38599:SF1">
    <property type="entry name" value="CUPIN DOMAIN PROTEIN (AFU_ORTHOLOGUE AFUA_3G13620)"/>
    <property type="match status" value="1"/>
</dbReference>
<protein>
    <recommendedName>
        <fullName evidence="1">Cupin type-2 domain-containing protein</fullName>
    </recommendedName>
</protein>
<dbReference type="EMBL" id="AP023355">
    <property type="protein sequence ID" value="BCJ35348.1"/>
    <property type="molecule type" value="Genomic_DNA"/>
</dbReference>
<dbReference type="Gene3D" id="2.60.120.10">
    <property type="entry name" value="Jelly Rolls"/>
    <property type="match status" value="1"/>
</dbReference>
<dbReference type="InterPro" id="IPR014710">
    <property type="entry name" value="RmlC-like_jellyroll"/>
</dbReference>
<dbReference type="AlphaFoldDB" id="A0A7R7HXP4"/>
<dbReference type="Pfam" id="PF07883">
    <property type="entry name" value="Cupin_2"/>
    <property type="match status" value="1"/>
</dbReference>
<dbReference type="InterPro" id="IPR011051">
    <property type="entry name" value="RmlC_Cupin_sf"/>
</dbReference>
<dbReference type="RefSeq" id="WP_203961898.1">
    <property type="nucleotide sequence ID" value="NZ_AP023355.1"/>
</dbReference>
<dbReference type="PANTHER" id="PTHR38599">
    <property type="entry name" value="CUPIN DOMAIN PROTEIN (AFU_ORTHOLOGUE AFUA_3G13620)"/>
    <property type="match status" value="1"/>
</dbReference>
<keyword evidence="3" id="KW-1185">Reference proteome</keyword>
<proteinExistence type="predicted"/>
<dbReference type="SUPFAM" id="SSF51182">
    <property type="entry name" value="RmlC-like cupins"/>
    <property type="match status" value="1"/>
</dbReference>
<feature type="domain" description="Cupin type-2" evidence="1">
    <location>
        <begin position="36"/>
        <end position="87"/>
    </location>
</feature>
<evidence type="ECO:0000259" key="1">
    <source>
        <dbReference type="Pfam" id="PF07883"/>
    </source>
</evidence>
<dbReference type="Proteomes" id="UP000611640">
    <property type="component" value="Chromosome"/>
</dbReference>
<gene>
    <name evidence="2" type="ORF">Athai_28510</name>
</gene>
<organism evidence="2 3">
    <name type="scientific">Actinocatenispora thailandica</name>
    <dbReference type="NCBI Taxonomy" id="227318"/>
    <lineage>
        <taxon>Bacteria</taxon>
        <taxon>Bacillati</taxon>
        <taxon>Actinomycetota</taxon>
        <taxon>Actinomycetes</taxon>
        <taxon>Micromonosporales</taxon>
        <taxon>Micromonosporaceae</taxon>
        <taxon>Actinocatenispora</taxon>
    </lineage>
</organism>
<evidence type="ECO:0000313" key="2">
    <source>
        <dbReference type="EMBL" id="BCJ35348.1"/>
    </source>
</evidence>